<evidence type="ECO:0000313" key="1">
    <source>
        <dbReference type="EMBL" id="HHR92417.1"/>
    </source>
</evidence>
<dbReference type="AlphaFoldDB" id="A0A7C5YUY6"/>
<dbReference type="EMBL" id="DRVY01000085">
    <property type="protein sequence ID" value="HHR92417.1"/>
    <property type="molecule type" value="Genomic_DNA"/>
</dbReference>
<sequence length="106" mass="12427">MKNSRYHLDLIFQLHREFLNFLAYSVEGKIQNVPVPILSLYQAVYGKITASRHTIEKDDIQDIISVLPLIEKVCSEEEIQLLYETAKEKNCQKLVSCFKEILKRKK</sequence>
<gene>
    <name evidence="1" type="ORF">ENL96_02800</name>
</gene>
<protein>
    <submittedName>
        <fullName evidence="1">Uncharacterized protein</fullName>
    </submittedName>
</protein>
<name>A0A7C5YUY6_UNCC3</name>
<organism evidence="1">
    <name type="scientific">candidate division CPR3 bacterium</name>
    <dbReference type="NCBI Taxonomy" id="2268181"/>
    <lineage>
        <taxon>Bacteria</taxon>
        <taxon>Bacteria division CPR3</taxon>
    </lineage>
</organism>
<proteinExistence type="predicted"/>
<reference evidence="1" key="1">
    <citation type="journal article" date="2020" name="mSystems">
        <title>Genome- and Community-Level Interaction Insights into Carbon Utilization and Element Cycling Functions of Hydrothermarchaeota in Hydrothermal Sediment.</title>
        <authorList>
            <person name="Zhou Z."/>
            <person name="Liu Y."/>
            <person name="Xu W."/>
            <person name="Pan J."/>
            <person name="Luo Z.H."/>
            <person name="Li M."/>
        </authorList>
    </citation>
    <scope>NUCLEOTIDE SEQUENCE [LARGE SCALE GENOMIC DNA]</scope>
    <source>
        <strain evidence="1">SpSt-1042</strain>
    </source>
</reference>
<comment type="caution">
    <text evidence="1">The sequence shown here is derived from an EMBL/GenBank/DDBJ whole genome shotgun (WGS) entry which is preliminary data.</text>
</comment>
<accession>A0A7C5YUY6</accession>